<name>A0A317SFC3_9PEZI</name>
<dbReference type="Proteomes" id="UP000246991">
    <property type="component" value="Unassembled WGS sequence"/>
</dbReference>
<evidence type="ECO:0000313" key="4">
    <source>
        <dbReference type="Proteomes" id="UP000246991"/>
    </source>
</evidence>
<gene>
    <name evidence="3" type="ORF">C7212DRAFT_366131</name>
</gene>
<evidence type="ECO:0000313" key="3">
    <source>
        <dbReference type="EMBL" id="PWW73052.1"/>
    </source>
</evidence>
<proteinExistence type="predicted"/>
<accession>A0A317SFC3</accession>
<feature type="compositionally biased region" description="Basic and acidic residues" evidence="2">
    <location>
        <begin position="118"/>
        <end position="139"/>
    </location>
</feature>
<keyword evidence="1" id="KW-0175">Coiled coil</keyword>
<dbReference type="AlphaFoldDB" id="A0A317SFC3"/>
<feature type="region of interest" description="Disordered" evidence="2">
    <location>
        <begin position="100"/>
        <end position="148"/>
    </location>
</feature>
<evidence type="ECO:0000256" key="1">
    <source>
        <dbReference type="SAM" id="Coils"/>
    </source>
</evidence>
<sequence length="276" mass="31352">MEVTKLLQAGIVGTDAWPKVMRLEFSHGGGCKGKKRTRDKDLNTSIFEWGKPRMLFEVKALIPAIMMCRGCKMEGLGKCEVEKGGMAGIYLAHCQNTKYTPRETQETPKSDNSSRYTPDSRTESKHRQGEMYDRMKLDNRDDEDYQPSEDVGMTLEKGKNTEGMGLGNSKHAVENEEIEKTQEEIVSSQGNRDLVACLEDYEKGNITPAVVNEDEMITEVGEESSETKLGEEEETMEVRVKRLEEALKEERDRNDMLKDMIMEIMAEGCRKCRKGQ</sequence>
<keyword evidence="4" id="KW-1185">Reference proteome</keyword>
<protein>
    <submittedName>
        <fullName evidence="3">Uncharacterized protein</fullName>
    </submittedName>
</protein>
<reference evidence="3 4" key="1">
    <citation type="submission" date="2018-03" db="EMBL/GenBank/DDBJ databases">
        <title>Genomes of Pezizomycetes fungi and the evolution of truffles.</title>
        <authorList>
            <person name="Murat C."/>
            <person name="Payen T."/>
            <person name="Noel B."/>
            <person name="Kuo A."/>
            <person name="Martin F.M."/>
        </authorList>
    </citation>
    <scope>NUCLEOTIDE SEQUENCE [LARGE SCALE GENOMIC DNA]</scope>
    <source>
        <strain evidence="3">091103-1</strain>
    </source>
</reference>
<organism evidence="3 4">
    <name type="scientific">Tuber magnatum</name>
    <name type="common">white Piedmont truffle</name>
    <dbReference type="NCBI Taxonomy" id="42249"/>
    <lineage>
        <taxon>Eukaryota</taxon>
        <taxon>Fungi</taxon>
        <taxon>Dikarya</taxon>
        <taxon>Ascomycota</taxon>
        <taxon>Pezizomycotina</taxon>
        <taxon>Pezizomycetes</taxon>
        <taxon>Pezizales</taxon>
        <taxon>Tuberaceae</taxon>
        <taxon>Tuber</taxon>
    </lineage>
</organism>
<feature type="compositionally biased region" description="Basic and acidic residues" evidence="2">
    <location>
        <begin position="100"/>
        <end position="109"/>
    </location>
</feature>
<feature type="coiled-coil region" evidence="1">
    <location>
        <begin position="233"/>
        <end position="267"/>
    </location>
</feature>
<comment type="caution">
    <text evidence="3">The sequence shown here is derived from an EMBL/GenBank/DDBJ whole genome shotgun (WGS) entry which is preliminary data.</text>
</comment>
<evidence type="ECO:0000256" key="2">
    <source>
        <dbReference type="SAM" id="MobiDB-lite"/>
    </source>
</evidence>
<dbReference type="EMBL" id="PYWC01000088">
    <property type="protein sequence ID" value="PWW73052.1"/>
    <property type="molecule type" value="Genomic_DNA"/>
</dbReference>